<dbReference type="InterPro" id="IPR033889">
    <property type="entry name" value="LanC"/>
</dbReference>
<dbReference type="GO" id="GO:0031179">
    <property type="term" value="P:peptide modification"/>
    <property type="evidence" value="ECO:0007669"/>
    <property type="project" value="InterPro"/>
</dbReference>
<feature type="binding site" evidence="1">
    <location>
        <position position="366"/>
    </location>
    <ligand>
        <name>Zn(2+)</name>
        <dbReference type="ChEBI" id="CHEBI:29105"/>
    </ligand>
</feature>
<feature type="binding site" evidence="1">
    <location>
        <position position="365"/>
    </location>
    <ligand>
        <name>Zn(2+)</name>
        <dbReference type="ChEBI" id="CHEBI:29105"/>
    </ligand>
</feature>
<dbReference type="EMBL" id="CP022657">
    <property type="protein sequence ID" value="ASS74686.1"/>
    <property type="molecule type" value="Genomic_DNA"/>
</dbReference>
<dbReference type="PRINTS" id="PR01950">
    <property type="entry name" value="LANCSUPER"/>
</dbReference>
<name>A0A223D017_9BACL</name>
<evidence type="ECO:0008006" key="4">
    <source>
        <dbReference type="Google" id="ProtNLM"/>
    </source>
</evidence>
<dbReference type="SMART" id="SM01260">
    <property type="entry name" value="LANC_like"/>
    <property type="match status" value="1"/>
</dbReference>
<dbReference type="PRINTS" id="PR01955">
    <property type="entry name" value="LANCFRANKIA"/>
</dbReference>
<dbReference type="Gene3D" id="1.50.10.20">
    <property type="match status" value="1"/>
</dbReference>
<protein>
    <recommendedName>
        <fullName evidence="4">Lanthionine synthetase C family protein</fullName>
    </recommendedName>
</protein>
<keyword evidence="1" id="KW-0479">Metal-binding</keyword>
<gene>
    <name evidence="2" type="ORF">CIG75_06670</name>
</gene>
<dbReference type="SUPFAM" id="SSF158745">
    <property type="entry name" value="LanC-like"/>
    <property type="match status" value="1"/>
</dbReference>
<sequence length="452" mass="50052">MQSCTTCKLTPIYLTTKEEVQKMTTKKLQWQPIESEQLRNEVERTVRLTAERLKEATWEHDASLAGGAAGLCLLYGALDHLFPEEGWDLIGHQSLIAIQQRLQTAGVPNLSLWSGLSGTVLAVQALSRGGERYQKMQASLLHSLLEQLPAHIEEARSRIANELRITDYDAVLGLAGIGRVLLAFADREEVRAALHEVLSYLVTLSGEKEAHGTLVPAWHIHSHLHMREDEFDRYPQGSFNLGLSHGIAGPLATLSLALLQGVEIPGQREAIQRFGAWIEHYQTREGNALLWPGRVSFESWQSGHCAEKVHTPYSWCYGAPGIGRAMWLAGKALDHTDWKEAGIAAYLGVADRIDSQWDLCTPNICHGWGGLLHLVQRMYAETGLAELAPCRDELARRVLDSFSEQHPYGFNDPASTTQHKPELLEGASGVALTLLSLLAEDAPEWDMALLIS</sequence>
<keyword evidence="1" id="KW-0862">Zinc</keyword>
<proteinExistence type="predicted"/>
<dbReference type="GO" id="GO:0046872">
    <property type="term" value="F:metal ion binding"/>
    <property type="evidence" value="ECO:0007669"/>
    <property type="project" value="UniProtKB-KW"/>
</dbReference>
<keyword evidence="3" id="KW-1185">Reference proteome</keyword>
<feature type="binding site" evidence="1">
    <location>
        <position position="316"/>
    </location>
    <ligand>
        <name>Zn(2+)</name>
        <dbReference type="ChEBI" id="CHEBI:29105"/>
    </ligand>
</feature>
<dbReference type="InterPro" id="IPR007822">
    <property type="entry name" value="LANC-like"/>
</dbReference>
<evidence type="ECO:0000256" key="1">
    <source>
        <dbReference type="PIRSR" id="PIRSR607822-1"/>
    </source>
</evidence>
<dbReference type="AlphaFoldDB" id="A0A223D017"/>
<dbReference type="CDD" id="cd04793">
    <property type="entry name" value="LanC"/>
    <property type="match status" value="1"/>
</dbReference>
<evidence type="ECO:0000313" key="2">
    <source>
        <dbReference type="EMBL" id="ASS74686.1"/>
    </source>
</evidence>
<evidence type="ECO:0000313" key="3">
    <source>
        <dbReference type="Proteomes" id="UP000214688"/>
    </source>
</evidence>
<organism evidence="2 3">
    <name type="scientific">Tumebacillus algifaecis</name>
    <dbReference type="NCBI Taxonomy" id="1214604"/>
    <lineage>
        <taxon>Bacteria</taxon>
        <taxon>Bacillati</taxon>
        <taxon>Bacillota</taxon>
        <taxon>Bacilli</taxon>
        <taxon>Bacillales</taxon>
        <taxon>Alicyclobacillaceae</taxon>
        <taxon>Tumebacillus</taxon>
    </lineage>
</organism>
<dbReference type="Proteomes" id="UP000214688">
    <property type="component" value="Chromosome"/>
</dbReference>
<reference evidence="2 3" key="1">
    <citation type="journal article" date="2015" name="Int. J. Syst. Evol. Microbiol.">
        <title>Tumebacillus algifaecis sp. nov., isolated from decomposing algal scum.</title>
        <authorList>
            <person name="Wu Y.F."/>
            <person name="Zhang B."/>
            <person name="Xing P."/>
            <person name="Wu Q.L."/>
            <person name="Liu S.J."/>
        </authorList>
    </citation>
    <scope>NUCLEOTIDE SEQUENCE [LARGE SCALE GENOMIC DNA]</scope>
    <source>
        <strain evidence="2 3">THMBR28</strain>
    </source>
</reference>
<accession>A0A223D017</accession>
<dbReference type="KEGG" id="tab:CIG75_06670"/>
<dbReference type="Pfam" id="PF05147">
    <property type="entry name" value="LANC_like"/>
    <property type="match status" value="1"/>
</dbReference>